<sequence>MTLPVDKPRTGGPDNWASSEHSPPPRRQHMTPRQRPYARNLPLRHARPSFHRIGACVAAMMKNVLATDKRSAFCHLQRDE</sequence>
<proteinExistence type="predicted"/>
<dbReference type="EMBL" id="ONZG01000004">
    <property type="protein sequence ID" value="SPJ28534.1"/>
    <property type="molecule type" value="Genomic_DNA"/>
</dbReference>
<evidence type="ECO:0000313" key="3">
    <source>
        <dbReference type="Proteomes" id="UP000244898"/>
    </source>
</evidence>
<dbReference type="Proteomes" id="UP000244898">
    <property type="component" value="Unassembled WGS sequence"/>
</dbReference>
<dbReference type="AlphaFoldDB" id="A0A2R8C7Y0"/>
<keyword evidence="3" id="KW-1185">Reference proteome</keyword>
<name>A0A2R8C7Y0_9RHOB</name>
<protein>
    <submittedName>
        <fullName evidence="2">Uncharacterized protein</fullName>
    </submittedName>
</protein>
<dbReference type="RefSeq" id="WP_108787025.1">
    <property type="nucleotide sequence ID" value="NZ_ONZG01000004.1"/>
</dbReference>
<feature type="region of interest" description="Disordered" evidence="1">
    <location>
        <begin position="1"/>
        <end position="44"/>
    </location>
</feature>
<reference evidence="3" key="1">
    <citation type="submission" date="2018-03" db="EMBL/GenBank/DDBJ databases">
        <authorList>
            <person name="Rodrigo-Torres L."/>
            <person name="Arahal R. D."/>
            <person name="Lucena T."/>
        </authorList>
    </citation>
    <scope>NUCLEOTIDE SEQUENCE [LARGE SCALE GENOMIC DNA]</scope>
    <source>
        <strain evidence="3">CECT 7615</strain>
    </source>
</reference>
<evidence type="ECO:0000256" key="1">
    <source>
        <dbReference type="SAM" id="MobiDB-lite"/>
    </source>
</evidence>
<evidence type="ECO:0000313" key="2">
    <source>
        <dbReference type="EMBL" id="SPJ28534.1"/>
    </source>
</evidence>
<organism evidence="2 3">
    <name type="scientific">Falsiruegeria mediterranea M17</name>
    <dbReference type="NCBI Taxonomy" id="1200281"/>
    <lineage>
        <taxon>Bacteria</taxon>
        <taxon>Pseudomonadati</taxon>
        <taxon>Pseudomonadota</taxon>
        <taxon>Alphaproteobacteria</taxon>
        <taxon>Rhodobacterales</taxon>
        <taxon>Roseobacteraceae</taxon>
        <taxon>Falsiruegeria</taxon>
    </lineage>
</organism>
<dbReference type="OrthoDB" id="1456570at2"/>
<accession>A0A2R8C7Y0</accession>
<gene>
    <name evidence="2" type="ORF">TRM7615_02034</name>
</gene>